<dbReference type="GO" id="GO:0004252">
    <property type="term" value="F:serine-type endopeptidase activity"/>
    <property type="evidence" value="ECO:0007669"/>
    <property type="project" value="InterPro"/>
</dbReference>
<dbReference type="Proteomes" id="UP000292686">
    <property type="component" value="Unassembled WGS sequence"/>
</dbReference>
<feature type="transmembrane region" description="Helical" evidence="1">
    <location>
        <begin position="631"/>
        <end position="651"/>
    </location>
</feature>
<dbReference type="InterPro" id="IPR043504">
    <property type="entry name" value="Peptidase_S1_PA_chymotrypsin"/>
</dbReference>
<organism evidence="4 5">
    <name type="scientific">Agromyces atrinae</name>
    <dbReference type="NCBI Taxonomy" id="592376"/>
    <lineage>
        <taxon>Bacteria</taxon>
        <taxon>Bacillati</taxon>
        <taxon>Actinomycetota</taxon>
        <taxon>Actinomycetes</taxon>
        <taxon>Micrococcales</taxon>
        <taxon>Microbacteriaceae</taxon>
        <taxon>Agromyces</taxon>
    </lineage>
</organism>
<evidence type="ECO:0000313" key="3">
    <source>
        <dbReference type="EMBL" id="NYD67774.1"/>
    </source>
</evidence>
<evidence type="ECO:0000256" key="2">
    <source>
        <dbReference type="SAM" id="SignalP"/>
    </source>
</evidence>
<dbReference type="InterPro" id="IPR006311">
    <property type="entry name" value="TAT_signal"/>
</dbReference>
<dbReference type="GO" id="GO:0005975">
    <property type="term" value="P:carbohydrate metabolic process"/>
    <property type="evidence" value="ECO:0007669"/>
    <property type="project" value="UniProtKB-ARBA"/>
</dbReference>
<dbReference type="GO" id="GO:0006508">
    <property type="term" value="P:proteolysis"/>
    <property type="evidence" value="ECO:0007669"/>
    <property type="project" value="InterPro"/>
</dbReference>
<dbReference type="CDD" id="cd21112">
    <property type="entry name" value="alphaLP-like"/>
    <property type="match status" value="1"/>
</dbReference>
<dbReference type="Gene3D" id="2.40.10.10">
    <property type="entry name" value="Trypsin-like serine proteases"/>
    <property type="match status" value="2"/>
</dbReference>
<reference evidence="4 5" key="1">
    <citation type="submission" date="2019-01" db="EMBL/GenBank/DDBJ databases">
        <title>Agromyces.</title>
        <authorList>
            <person name="Li J."/>
        </authorList>
    </citation>
    <scope>NUCLEOTIDE SEQUENCE [LARGE SCALE GENOMIC DNA]</scope>
    <source>
        <strain evidence="4 5">DSM 23870</strain>
    </source>
</reference>
<keyword evidence="2" id="KW-0732">Signal</keyword>
<evidence type="ECO:0000313" key="6">
    <source>
        <dbReference type="Proteomes" id="UP000581087"/>
    </source>
</evidence>
<dbReference type="InterPro" id="IPR013783">
    <property type="entry name" value="Ig-like_fold"/>
</dbReference>
<keyword evidence="1" id="KW-0472">Membrane</keyword>
<dbReference type="InterPro" id="IPR009003">
    <property type="entry name" value="Peptidase_S1_PA"/>
</dbReference>
<gene>
    <name evidence="3" type="ORF">BJ972_002293</name>
    <name evidence="4" type="ORF">ESP50_02300</name>
</gene>
<feature type="signal peptide" evidence="2">
    <location>
        <begin position="1"/>
        <end position="31"/>
    </location>
</feature>
<dbReference type="SUPFAM" id="SSF50494">
    <property type="entry name" value="Trypsin-like serine proteases"/>
    <property type="match status" value="1"/>
</dbReference>
<dbReference type="EMBL" id="JACCBI010000001">
    <property type="protein sequence ID" value="NYD67774.1"/>
    <property type="molecule type" value="Genomic_DNA"/>
</dbReference>
<sequence>MTSRSRRVAAAGVTSALALTLSGVFAPAAFATEGDTVAPTSGAEFDATAQALISTDGVEAVASDADGNVVLFVTEAEDELDAQAQSFIDGTSNVEIRVLDAPFAARAANDVVGGAGYLSVENPGDRGGFLCSIGFSAWSAAGDPAVVTAGHCNDDGATPYSGLTLPTSDTAGGGTGSVIVYEDLGELAFSQYGGTGNSTGAAGDPNSIDFAVIDVLNDDLNLKPEVTDWTTTSDLSESTIPVTSVGTATAGAEIARSGRTTGFHTGTVDAVGGWANVDGRYVYGFSAFAVSDEGDSGGAIIQGNTAVGVLSGGTTLTDGTNLIWGADLQAGLALAGGYTVALHIDAPALVSPVNGGNVETGAAITGTAPADSVVTIDPAEGDSFDVNADASGNFSFAAPDEVGTYAFSAFATKGFDVSDSASFSIDVVAAPLYAPVITNPANGAQVVTELTAVTGTGEAGATVTLEGDVEGTAVVAADGTWSIPADLGYGSYEIVATQTRDDIVSDPAASAFSVVPAAPAITDPANGTTFAHGFAPTKVSGTGIDGATVTVGIGTGNSGEVLGDVVVENGTWSIAIPSALAAGDYIAFAEQTIDGQTSAGATSAFAVAAPAPAPAGNGGGDGLANTGVGPYLPYLGGSAILLLLLGGAFVITRRKAANAS</sequence>
<keyword evidence="1" id="KW-1133">Transmembrane helix</keyword>
<comment type="caution">
    <text evidence="4">The sequence shown here is derived from an EMBL/GenBank/DDBJ whole genome shotgun (WGS) entry which is preliminary data.</text>
</comment>
<dbReference type="EMBL" id="SDPM01000001">
    <property type="protein sequence ID" value="RXZ88041.1"/>
    <property type="molecule type" value="Genomic_DNA"/>
</dbReference>
<dbReference type="OrthoDB" id="8781117at2"/>
<evidence type="ECO:0008006" key="7">
    <source>
        <dbReference type="Google" id="ProtNLM"/>
    </source>
</evidence>
<evidence type="ECO:0000313" key="5">
    <source>
        <dbReference type="Proteomes" id="UP000292686"/>
    </source>
</evidence>
<feature type="chain" id="PRO_5036356938" description="Trypsin-like serine protease" evidence="2">
    <location>
        <begin position="32"/>
        <end position="660"/>
    </location>
</feature>
<name>A0A4Q2MD35_9MICO</name>
<dbReference type="PROSITE" id="PS00134">
    <property type="entry name" value="TRYPSIN_HIS"/>
    <property type="match status" value="1"/>
</dbReference>
<dbReference type="Proteomes" id="UP000581087">
    <property type="component" value="Unassembled WGS sequence"/>
</dbReference>
<protein>
    <recommendedName>
        <fullName evidence="7">Trypsin-like serine protease</fullName>
    </recommendedName>
</protein>
<keyword evidence="5" id="KW-1185">Reference proteome</keyword>
<evidence type="ECO:0000256" key="1">
    <source>
        <dbReference type="SAM" id="Phobius"/>
    </source>
</evidence>
<keyword evidence="1" id="KW-0812">Transmembrane</keyword>
<dbReference type="AlphaFoldDB" id="A0A4Q2MD35"/>
<reference evidence="3 6" key="2">
    <citation type="submission" date="2020-07" db="EMBL/GenBank/DDBJ databases">
        <title>Sequencing the genomes of 1000 actinobacteria strains.</title>
        <authorList>
            <person name="Klenk H.-P."/>
        </authorList>
    </citation>
    <scope>NUCLEOTIDE SEQUENCE [LARGE SCALE GENOMIC DNA]</scope>
    <source>
        <strain evidence="3 6">DSM 23870</strain>
    </source>
</reference>
<dbReference type="Gene3D" id="2.60.40.10">
    <property type="entry name" value="Immunoglobulins"/>
    <property type="match status" value="3"/>
</dbReference>
<proteinExistence type="predicted"/>
<evidence type="ECO:0000313" key="4">
    <source>
        <dbReference type="EMBL" id="RXZ88041.1"/>
    </source>
</evidence>
<dbReference type="InterPro" id="IPR018114">
    <property type="entry name" value="TRYPSIN_HIS"/>
</dbReference>
<dbReference type="PROSITE" id="PS51318">
    <property type="entry name" value="TAT"/>
    <property type="match status" value="1"/>
</dbReference>
<dbReference type="RefSeq" id="WP_129172304.1">
    <property type="nucleotide sequence ID" value="NZ_JACCBI010000001.1"/>
</dbReference>
<accession>A0A4Q2MD35</accession>